<reference evidence="2 3" key="1">
    <citation type="journal article" date="2023" name="Plants (Basel)">
        <title>Bridging the Gap: Combining Genomics and Transcriptomics Approaches to Understand Stylosanthes scabra, an Orphan Legume from the Brazilian Caatinga.</title>
        <authorList>
            <person name="Ferreira-Neto J.R.C."/>
            <person name="da Silva M.D."/>
            <person name="Binneck E."/>
            <person name="de Melo N.F."/>
            <person name="da Silva R.H."/>
            <person name="de Melo A.L.T.M."/>
            <person name="Pandolfi V."/>
            <person name="Bustamante F.O."/>
            <person name="Brasileiro-Vidal A.C."/>
            <person name="Benko-Iseppon A.M."/>
        </authorList>
    </citation>
    <scope>NUCLEOTIDE SEQUENCE [LARGE SCALE GENOMIC DNA]</scope>
    <source>
        <tissue evidence="2">Leaves</tissue>
    </source>
</reference>
<feature type="compositionally biased region" description="Basic and acidic residues" evidence="1">
    <location>
        <begin position="79"/>
        <end position="103"/>
    </location>
</feature>
<feature type="region of interest" description="Disordered" evidence="1">
    <location>
        <begin position="79"/>
        <end position="154"/>
    </location>
</feature>
<evidence type="ECO:0000256" key="1">
    <source>
        <dbReference type="SAM" id="MobiDB-lite"/>
    </source>
</evidence>
<evidence type="ECO:0000313" key="3">
    <source>
        <dbReference type="Proteomes" id="UP001341840"/>
    </source>
</evidence>
<proteinExistence type="predicted"/>
<keyword evidence="3" id="KW-1185">Reference proteome</keyword>
<comment type="caution">
    <text evidence="2">The sequence shown here is derived from an EMBL/GenBank/DDBJ whole genome shotgun (WGS) entry which is preliminary data.</text>
</comment>
<protein>
    <submittedName>
        <fullName evidence="2">Uncharacterized protein</fullName>
    </submittedName>
</protein>
<evidence type="ECO:0000313" key="2">
    <source>
        <dbReference type="EMBL" id="MED6135891.1"/>
    </source>
</evidence>
<name>A0ABU6SHM3_9FABA</name>
<organism evidence="2 3">
    <name type="scientific">Stylosanthes scabra</name>
    <dbReference type="NCBI Taxonomy" id="79078"/>
    <lineage>
        <taxon>Eukaryota</taxon>
        <taxon>Viridiplantae</taxon>
        <taxon>Streptophyta</taxon>
        <taxon>Embryophyta</taxon>
        <taxon>Tracheophyta</taxon>
        <taxon>Spermatophyta</taxon>
        <taxon>Magnoliopsida</taxon>
        <taxon>eudicotyledons</taxon>
        <taxon>Gunneridae</taxon>
        <taxon>Pentapetalae</taxon>
        <taxon>rosids</taxon>
        <taxon>fabids</taxon>
        <taxon>Fabales</taxon>
        <taxon>Fabaceae</taxon>
        <taxon>Papilionoideae</taxon>
        <taxon>50 kb inversion clade</taxon>
        <taxon>dalbergioids sensu lato</taxon>
        <taxon>Dalbergieae</taxon>
        <taxon>Pterocarpus clade</taxon>
        <taxon>Stylosanthes</taxon>
    </lineage>
</organism>
<accession>A0ABU6SHM3</accession>
<feature type="compositionally biased region" description="Low complexity" evidence="1">
    <location>
        <begin position="118"/>
        <end position="141"/>
    </location>
</feature>
<dbReference type="Proteomes" id="UP001341840">
    <property type="component" value="Unassembled WGS sequence"/>
</dbReference>
<feature type="compositionally biased region" description="Basic and acidic residues" evidence="1">
    <location>
        <begin position="142"/>
        <end position="154"/>
    </location>
</feature>
<sequence length="154" mass="17572">MANIWRTHTTVNKMKKHVLKHFAKINANSMRQYHCAATLSSTPSLFNSNHLDHNRHCHDDLFILFPNYHASSFQFIHTARDSDTMKKRDERDAEENETLRRSLDQMATYYDAVRPRGSSIDSSSSGATPAPAPRSPTSSLTKEVRSSSKNDDDY</sequence>
<dbReference type="EMBL" id="JASCZI010060770">
    <property type="protein sequence ID" value="MED6135891.1"/>
    <property type="molecule type" value="Genomic_DNA"/>
</dbReference>
<gene>
    <name evidence="2" type="ORF">PIB30_050940</name>
</gene>